<dbReference type="NCBIfam" id="TIGR01961">
    <property type="entry name" value="NuoC_fam"/>
    <property type="match status" value="1"/>
</dbReference>
<dbReference type="InterPro" id="IPR001268">
    <property type="entry name" value="NADH_UbQ_OxRdtase_30kDa_su"/>
</dbReference>
<protein>
    <recommendedName>
        <fullName evidence="3">NADH dehydrogenase [ubiquinone] iron-sulfur protein 3, mitochondrial</fullName>
    </recommendedName>
</protein>
<keyword evidence="5 9" id="KW-1278">Translocase</keyword>
<dbReference type="CDD" id="cd22860">
    <property type="entry name" value="PDRG1"/>
    <property type="match status" value="1"/>
</dbReference>
<dbReference type="PANTHER" id="PTHR10884:SF14">
    <property type="entry name" value="NADH DEHYDROGENASE [UBIQUINONE] IRON-SULFUR PROTEIN 3, MITOCHONDRIAL"/>
    <property type="match status" value="1"/>
</dbReference>
<evidence type="ECO:0000256" key="1">
    <source>
        <dbReference type="ARBA" id="ARBA00004173"/>
    </source>
</evidence>
<keyword evidence="6 9" id="KW-0520">NAD</keyword>
<dbReference type="AlphaFoldDB" id="A0A7R8ZQE3"/>
<dbReference type="Gene3D" id="3.30.460.80">
    <property type="entry name" value="NADH:ubiquinone oxidoreductase, 30kDa subunit"/>
    <property type="match status" value="1"/>
</dbReference>
<accession>A0A7R8ZQE3</accession>
<feature type="non-terminal residue" evidence="11">
    <location>
        <position position="1"/>
    </location>
</feature>
<organism evidence="11">
    <name type="scientific">Cyprideis torosa</name>
    <dbReference type="NCBI Taxonomy" id="163714"/>
    <lineage>
        <taxon>Eukaryota</taxon>
        <taxon>Metazoa</taxon>
        <taxon>Ecdysozoa</taxon>
        <taxon>Arthropoda</taxon>
        <taxon>Crustacea</taxon>
        <taxon>Oligostraca</taxon>
        <taxon>Ostracoda</taxon>
        <taxon>Podocopa</taxon>
        <taxon>Podocopida</taxon>
        <taxon>Cytherocopina</taxon>
        <taxon>Cytheroidea</taxon>
        <taxon>Cytherideidae</taxon>
        <taxon>Cyprideis</taxon>
    </lineage>
</organism>
<keyword evidence="4 9" id="KW-0813">Transport</keyword>
<evidence type="ECO:0000256" key="5">
    <source>
        <dbReference type="ARBA" id="ARBA00022967"/>
    </source>
</evidence>
<dbReference type="InterPro" id="IPR010218">
    <property type="entry name" value="NADH_DH_suC"/>
</dbReference>
<gene>
    <name evidence="11" type="ORF">CTOB1V02_LOCUS5652</name>
</gene>
<name>A0A7R8ZQE3_9CRUS</name>
<dbReference type="GO" id="GO:0016651">
    <property type="term" value="F:oxidoreductase activity, acting on NAD(P)H"/>
    <property type="evidence" value="ECO:0007669"/>
    <property type="project" value="InterPro"/>
</dbReference>
<comment type="subcellular location">
    <subcellularLocation>
        <location evidence="1">Mitochondrion</location>
    </subcellularLocation>
</comment>
<dbReference type="NCBIfam" id="NF004733">
    <property type="entry name" value="PRK06074.1-5"/>
    <property type="match status" value="1"/>
</dbReference>
<evidence type="ECO:0000256" key="4">
    <source>
        <dbReference type="ARBA" id="ARBA00022448"/>
    </source>
</evidence>
<evidence type="ECO:0000256" key="3">
    <source>
        <dbReference type="ARBA" id="ARBA00020084"/>
    </source>
</evidence>
<evidence type="ECO:0000256" key="9">
    <source>
        <dbReference type="RuleBase" id="RU003456"/>
    </source>
</evidence>
<dbReference type="GO" id="GO:0005739">
    <property type="term" value="C:mitochondrion"/>
    <property type="evidence" value="ECO:0007669"/>
    <property type="project" value="UniProtKB-SubCell"/>
</dbReference>
<dbReference type="SUPFAM" id="SSF143243">
    <property type="entry name" value="Nqo5-like"/>
    <property type="match status" value="1"/>
</dbReference>
<dbReference type="OrthoDB" id="37721at2759"/>
<keyword evidence="7" id="KW-0830">Ubiquinone</keyword>
<dbReference type="PANTHER" id="PTHR10884">
    <property type="entry name" value="NADH DEHYDROGENASE UBIQUINONE IRON-SULFUR PROTEIN 3"/>
    <property type="match status" value="1"/>
</dbReference>
<feature type="domain" description="NADH:ubiquinone oxidoreductase 30kDa subunit" evidence="10">
    <location>
        <begin position="106"/>
        <end position="225"/>
    </location>
</feature>
<reference evidence="11" key="1">
    <citation type="submission" date="2020-11" db="EMBL/GenBank/DDBJ databases">
        <authorList>
            <person name="Tran Van P."/>
        </authorList>
    </citation>
    <scope>NUCLEOTIDE SEQUENCE</scope>
</reference>
<dbReference type="FunFam" id="3.30.460.80:FF:000002">
    <property type="entry name" value="NADH dehydrogenase iron-sulfur protein 3, mitochondrial"/>
    <property type="match status" value="1"/>
</dbReference>
<comment type="similarity">
    <text evidence="2 9">Belongs to the complex I 30 kDa subunit family.</text>
</comment>
<proteinExistence type="inferred from homology"/>
<sequence>VRSCVLAERLLCQNMLGPLRRCLLVASAAQQRCVLQRSLSLTPRLTAAAEKEADATKKKDLKPTIRKADSAKKKTLSEFGLYVAENLPKYVQKVQITNTEELEVLICPQGVIPVLSFLRNHHAAQFRSLVDIAGVDVPSRKNRFEVVYNLLSLRYNSRIRVKTYTDELTPIDSVCAVFPAANWYEREVYDMFGVFFANHPDLRRILTDYGFQGHPFRKDFPLSGYVEVRYDDELRRCVVEPLELAQLKSFKLNRCGTLWKGRKAPLVRGRRMEVNPLEVKELIVEIEKQAQLVLDKKGLLLELDKQRQGLREGLRRMGPESVQSLCLGNTFIQLPREKARRLMEKDLQECEKEIEATNAELKDQVAKLYEMEGKDEIKGMGLKPLSKQEATALQSLIR</sequence>
<dbReference type="GO" id="GO:0008137">
    <property type="term" value="F:NADH dehydrogenase (ubiquinone) activity"/>
    <property type="evidence" value="ECO:0007669"/>
    <property type="project" value="UniProtKB-EC"/>
</dbReference>
<dbReference type="PROSITE" id="PS00542">
    <property type="entry name" value="COMPLEX1_30K"/>
    <property type="match status" value="1"/>
</dbReference>
<evidence type="ECO:0000259" key="10">
    <source>
        <dbReference type="Pfam" id="PF00329"/>
    </source>
</evidence>
<evidence type="ECO:0000256" key="2">
    <source>
        <dbReference type="ARBA" id="ARBA00007569"/>
    </source>
</evidence>
<evidence type="ECO:0000256" key="8">
    <source>
        <dbReference type="ARBA" id="ARBA00049551"/>
    </source>
</evidence>
<evidence type="ECO:0000256" key="7">
    <source>
        <dbReference type="ARBA" id="ARBA00023075"/>
    </source>
</evidence>
<dbReference type="HAMAP" id="MF_01357">
    <property type="entry name" value="NDH1_NuoC"/>
    <property type="match status" value="1"/>
</dbReference>
<evidence type="ECO:0000256" key="6">
    <source>
        <dbReference type="ARBA" id="ARBA00023027"/>
    </source>
</evidence>
<dbReference type="InterPro" id="IPR020396">
    <property type="entry name" value="NADH_UbQ_OxRdtase_CS"/>
</dbReference>
<dbReference type="EMBL" id="OB661246">
    <property type="protein sequence ID" value="CAD7227753.1"/>
    <property type="molecule type" value="Genomic_DNA"/>
</dbReference>
<comment type="catalytic activity">
    <reaction evidence="8">
        <text>a ubiquinone + NADH + 5 H(+)(in) = a ubiquinol + NAD(+) + 4 H(+)(out)</text>
        <dbReference type="Rhea" id="RHEA:29091"/>
        <dbReference type="Rhea" id="RHEA-COMP:9565"/>
        <dbReference type="Rhea" id="RHEA-COMP:9566"/>
        <dbReference type="ChEBI" id="CHEBI:15378"/>
        <dbReference type="ChEBI" id="CHEBI:16389"/>
        <dbReference type="ChEBI" id="CHEBI:17976"/>
        <dbReference type="ChEBI" id="CHEBI:57540"/>
        <dbReference type="ChEBI" id="CHEBI:57945"/>
        <dbReference type="EC" id="7.1.1.2"/>
    </reaction>
</comment>
<dbReference type="GO" id="GO:0016020">
    <property type="term" value="C:membrane"/>
    <property type="evidence" value="ECO:0007669"/>
    <property type="project" value="UniProtKB-ARBA"/>
</dbReference>
<dbReference type="InterPro" id="IPR037232">
    <property type="entry name" value="NADH_quin_OxRdtase_su_C/D-like"/>
</dbReference>
<dbReference type="Pfam" id="PF00329">
    <property type="entry name" value="Complex1_30kDa"/>
    <property type="match status" value="1"/>
</dbReference>
<evidence type="ECO:0000313" key="11">
    <source>
        <dbReference type="EMBL" id="CAD7227753.1"/>
    </source>
</evidence>